<evidence type="ECO:0000259" key="10">
    <source>
        <dbReference type="PROSITE" id="PS50980"/>
    </source>
</evidence>
<evidence type="ECO:0000256" key="9">
    <source>
        <dbReference type="ARBA" id="ARBA00049495"/>
    </source>
</evidence>
<dbReference type="InterPro" id="IPR029045">
    <property type="entry name" value="ClpP/crotonase-like_dom_sf"/>
</dbReference>
<dbReference type="InterPro" id="IPR051047">
    <property type="entry name" value="AccD/PCCB"/>
</dbReference>
<evidence type="ECO:0000313" key="12">
    <source>
        <dbReference type="EMBL" id="CAI8040156.1"/>
    </source>
</evidence>
<dbReference type="InterPro" id="IPR034733">
    <property type="entry name" value="AcCoA_carboxyl_beta"/>
</dbReference>
<dbReference type="PANTHER" id="PTHR43842">
    <property type="entry name" value="PROPIONYL-COA CARBOXYLASE BETA CHAIN"/>
    <property type="match status" value="1"/>
</dbReference>
<evidence type="ECO:0000256" key="8">
    <source>
        <dbReference type="ARBA" id="ARBA00048208"/>
    </source>
</evidence>
<dbReference type="FunFam" id="3.90.226.10:FF:000017">
    <property type="entry name" value="Propionyl-CoA carboxylase subunit beta 5"/>
    <property type="match status" value="1"/>
</dbReference>
<dbReference type="GO" id="GO:0009317">
    <property type="term" value="C:acetyl-CoA carboxylase complex"/>
    <property type="evidence" value="ECO:0007669"/>
    <property type="project" value="InterPro"/>
</dbReference>
<protein>
    <recommendedName>
        <fullName evidence="6">Propionyl-CoA carboxylase beta chain, mitochondrial</fullName>
        <ecNumber evidence="4">6.4.1.3</ecNumber>
    </recommendedName>
    <alternativeName>
        <fullName evidence="7">Propanoyl-CoA:carbon dioxide ligase subunit beta</fullName>
    </alternativeName>
</protein>
<dbReference type="PANTHER" id="PTHR43842:SF2">
    <property type="entry name" value="PROPIONYL-COA CARBOXYLASE BETA CHAIN, MITOCHONDRIAL"/>
    <property type="match status" value="1"/>
</dbReference>
<keyword evidence="13" id="KW-1185">Reference proteome</keyword>
<comment type="caution">
    <text evidence="12">The sequence shown here is derived from an EMBL/GenBank/DDBJ whole genome shotgun (WGS) entry which is preliminary data.</text>
</comment>
<reference evidence="12" key="1">
    <citation type="submission" date="2023-03" db="EMBL/GenBank/DDBJ databases">
        <authorList>
            <person name="Steffen K."/>
            <person name="Cardenas P."/>
        </authorList>
    </citation>
    <scope>NUCLEOTIDE SEQUENCE</scope>
</reference>
<dbReference type="InterPro" id="IPR011763">
    <property type="entry name" value="COA_CT_C"/>
</dbReference>
<dbReference type="GO" id="GO:0009062">
    <property type="term" value="P:fatty acid catabolic process"/>
    <property type="evidence" value="ECO:0007669"/>
    <property type="project" value="UniProtKB-ARBA"/>
</dbReference>
<evidence type="ECO:0000256" key="1">
    <source>
        <dbReference type="ARBA" id="ARBA00005060"/>
    </source>
</evidence>
<comment type="catalytic activity">
    <reaction evidence="9">
        <text>propanoyl-CoA + hydrogencarbonate + ATP = (S)-methylmalonyl-CoA + ADP + phosphate + H(+)</text>
        <dbReference type="Rhea" id="RHEA:23720"/>
        <dbReference type="ChEBI" id="CHEBI:15378"/>
        <dbReference type="ChEBI" id="CHEBI:17544"/>
        <dbReference type="ChEBI" id="CHEBI:30616"/>
        <dbReference type="ChEBI" id="CHEBI:43474"/>
        <dbReference type="ChEBI" id="CHEBI:57327"/>
        <dbReference type="ChEBI" id="CHEBI:57392"/>
        <dbReference type="ChEBI" id="CHEBI:456216"/>
        <dbReference type="EC" id="6.4.1.3"/>
    </reaction>
    <physiologicalReaction direction="left-to-right" evidence="9">
        <dbReference type="Rhea" id="RHEA:23721"/>
    </physiologicalReaction>
</comment>
<dbReference type="FunFam" id="3.90.226.10:FF:000016">
    <property type="entry name" value="Propionyl-CoA carboxylase, beta subunit"/>
    <property type="match status" value="1"/>
</dbReference>
<dbReference type="EC" id="6.4.1.3" evidence="4"/>
<dbReference type="Pfam" id="PF01039">
    <property type="entry name" value="Carboxyl_trans"/>
    <property type="match status" value="1"/>
</dbReference>
<dbReference type="PRINTS" id="PR01070">
    <property type="entry name" value="ACCCTRFRASEB"/>
</dbReference>
<dbReference type="Proteomes" id="UP001174909">
    <property type="component" value="Unassembled WGS sequence"/>
</dbReference>
<comment type="pathway">
    <text evidence="1">Metabolic intermediate metabolism; propanoyl-CoA degradation; succinyl-CoA from propanoyl-CoA: step 1/3.</text>
</comment>
<evidence type="ECO:0000256" key="2">
    <source>
        <dbReference type="ARBA" id="ARBA00006102"/>
    </source>
</evidence>
<dbReference type="InterPro" id="IPR000438">
    <property type="entry name" value="Acetyl_CoA_COase_Trfase_b_su"/>
</dbReference>
<feature type="domain" description="CoA carboxyltransferase N-terminal" evidence="10">
    <location>
        <begin position="1"/>
        <end position="250"/>
    </location>
</feature>
<dbReference type="PROSITE" id="PS50980">
    <property type="entry name" value="COA_CT_NTER"/>
    <property type="match status" value="1"/>
</dbReference>
<evidence type="ECO:0000256" key="6">
    <source>
        <dbReference type="ARBA" id="ARBA00041138"/>
    </source>
</evidence>
<proteinExistence type="inferred from homology"/>
<evidence type="ECO:0000259" key="11">
    <source>
        <dbReference type="PROSITE" id="PS50989"/>
    </source>
</evidence>
<evidence type="ECO:0000256" key="5">
    <source>
        <dbReference type="ARBA" id="ARBA00038567"/>
    </source>
</evidence>
<organism evidence="12 13">
    <name type="scientific">Geodia barretti</name>
    <name type="common">Barrett's horny sponge</name>
    <dbReference type="NCBI Taxonomy" id="519541"/>
    <lineage>
        <taxon>Eukaryota</taxon>
        <taxon>Metazoa</taxon>
        <taxon>Porifera</taxon>
        <taxon>Demospongiae</taxon>
        <taxon>Heteroscleromorpha</taxon>
        <taxon>Tetractinellida</taxon>
        <taxon>Astrophorina</taxon>
        <taxon>Geodiidae</taxon>
        <taxon>Geodia</taxon>
    </lineage>
</organism>
<sequence length="507" mass="55329">MIRLGEQARLGGGQNRIDQQHQRGKLTARERLAVLMDEGTFQEIDRFVTHRTTDFGLADRTVLGDAVVTGYGNIDGRQVFAYSQDFTVFGGSLSEVVGQKICKVMDLAAKTGCPMIGICDSGGARIQEGALSLAAYGDIFLRNTMYSGVVPQISIIMGPSAGGAVYSPAITDFIFMVRGTGQMYITGPDVVRAVTGEDVTHDQLGGADAHGSRSGVAHFVYDTEEDCLAEVRRLVSFLPLNNLDDPPVYRTADNSDRTDDSLRTIVPPEPNRPYDVREVIYSIVDDEEFMEVQSTYAPNIVVGFGRMGGRTVGLVGNQPAFLAGVLDINASAKASRFVRFCDCFNVPLVTLVDVPGFMPGTEQEYGGIIRHGAKLIYAYAEATVPKVAIITRKAYGGAYIVMSSKHLRSDVNLAWPSAEIAVMGPDGAVNIIYREEIARADEPDDRRAELITNYQQRFTNPYVAANRGYLDDVIDPAQSRPVIIRALEMLQNKRDTLPAKKHGNIPL</sequence>
<comment type="subunit">
    <text evidence="3">Acetyl-CoA carboxylase is a heterohexamer composed of biotin carboxyl carrier protein, biotin carboxylase and 2 subunits each of ACCase subunit alpha and ACCase plastid-coded subunit beta (accD).</text>
</comment>
<evidence type="ECO:0000256" key="7">
    <source>
        <dbReference type="ARBA" id="ARBA00042797"/>
    </source>
</evidence>
<feature type="domain" description="CoA carboxyltransferase C-terminal" evidence="11">
    <location>
        <begin position="254"/>
        <end position="489"/>
    </location>
</feature>
<dbReference type="GO" id="GO:0003989">
    <property type="term" value="F:acetyl-CoA carboxylase activity"/>
    <property type="evidence" value="ECO:0007669"/>
    <property type="project" value="InterPro"/>
</dbReference>
<evidence type="ECO:0000256" key="4">
    <source>
        <dbReference type="ARBA" id="ARBA00013050"/>
    </source>
</evidence>
<name>A0AA35T3M8_GEOBA</name>
<dbReference type="GO" id="GO:0004658">
    <property type="term" value="F:propionyl-CoA carboxylase activity"/>
    <property type="evidence" value="ECO:0007669"/>
    <property type="project" value="UniProtKB-EC"/>
</dbReference>
<dbReference type="Gene3D" id="3.90.226.10">
    <property type="entry name" value="2-enoyl-CoA Hydratase, Chain A, domain 1"/>
    <property type="match status" value="2"/>
</dbReference>
<comment type="catalytic activity">
    <reaction evidence="8">
        <text>butanoyl-CoA + hydrogencarbonate + ATP = (2S)-ethylmalonyl-CoA + ADP + phosphate + H(+)</text>
        <dbReference type="Rhea" id="RHEA:59520"/>
        <dbReference type="ChEBI" id="CHEBI:15378"/>
        <dbReference type="ChEBI" id="CHEBI:17544"/>
        <dbReference type="ChEBI" id="CHEBI:30616"/>
        <dbReference type="ChEBI" id="CHEBI:43474"/>
        <dbReference type="ChEBI" id="CHEBI:57371"/>
        <dbReference type="ChEBI" id="CHEBI:60909"/>
        <dbReference type="ChEBI" id="CHEBI:456216"/>
    </reaction>
    <physiologicalReaction direction="left-to-right" evidence="8">
        <dbReference type="Rhea" id="RHEA:59521"/>
    </physiologicalReaction>
</comment>
<evidence type="ECO:0000256" key="3">
    <source>
        <dbReference type="ARBA" id="ARBA00011842"/>
    </source>
</evidence>
<dbReference type="GO" id="GO:0006633">
    <property type="term" value="P:fatty acid biosynthetic process"/>
    <property type="evidence" value="ECO:0007669"/>
    <property type="project" value="InterPro"/>
</dbReference>
<dbReference type="AlphaFoldDB" id="A0AA35T3M8"/>
<evidence type="ECO:0000313" key="13">
    <source>
        <dbReference type="Proteomes" id="UP001174909"/>
    </source>
</evidence>
<accession>A0AA35T3M8</accession>
<dbReference type="EMBL" id="CASHTH010003086">
    <property type="protein sequence ID" value="CAI8040156.1"/>
    <property type="molecule type" value="Genomic_DNA"/>
</dbReference>
<comment type="subunit">
    <text evidence="5">The holoenzyme is a dodecamer composed of 6 PCCA/alpha subunits and 6 PCCB/beta subunits.</text>
</comment>
<gene>
    <name evidence="12" type="ORF">GBAR_LOCUS22372</name>
</gene>
<dbReference type="SUPFAM" id="SSF52096">
    <property type="entry name" value="ClpP/crotonase"/>
    <property type="match status" value="2"/>
</dbReference>
<dbReference type="PROSITE" id="PS50989">
    <property type="entry name" value="COA_CT_CTER"/>
    <property type="match status" value="1"/>
</dbReference>
<dbReference type="InterPro" id="IPR011762">
    <property type="entry name" value="COA_CT_N"/>
</dbReference>
<comment type="similarity">
    <text evidence="2">Belongs to the AccD/PCCB family.</text>
</comment>